<protein>
    <recommendedName>
        <fullName evidence="5">FtsX-like permease family protein</fullName>
    </recommendedName>
</protein>
<dbReference type="EMBL" id="JAPRAY010000026">
    <property type="protein sequence ID" value="MCZ0668934.1"/>
    <property type="molecule type" value="Genomic_DNA"/>
</dbReference>
<accession>A0A2N5PME4</accession>
<dbReference type="Proteomes" id="UP001079535">
    <property type="component" value="Unassembled WGS sequence"/>
</dbReference>
<dbReference type="RefSeq" id="WP_022037254.1">
    <property type="nucleotide sequence ID" value="NZ_BAABXV010000001.1"/>
</dbReference>
<reference evidence="3 4" key="1">
    <citation type="journal article" date="2017" name="Genome Med.">
        <title>A novel Ruminococcus gnavus clade enriched in inflammatory bowel disease patients.</title>
        <authorList>
            <person name="Hall A.B."/>
            <person name="Yassour M."/>
            <person name="Sauk J."/>
            <person name="Garner A."/>
            <person name="Jiang X."/>
            <person name="Arthur T."/>
            <person name="Lagoudas G.K."/>
            <person name="Vatanen T."/>
            <person name="Fornelos N."/>
            <person name="Wilson R."/>
            <person name="Bertha M."/>
            <person name="Cohen M."/>
            <person name="Garber J."/>
            <person name="Khalili H."/>
            <person name="Gevers D."/>
            <person name="Ananthakrishnan A.N."/>
            <person name="Kugathasan S."/>
            <person name="Lander E.S."/>
            <person name="Blainey P."/>
            <person name="Vlamakis H."/>
            <person name="Xavier R.J."/>
            <person name="Huttenhower C."/>
        </authorList>
    </citation>
    <scope>NUCLEOTIDE SEQUENCE [LARGE SCALE GENOMIC DNA]</scope>
    <source>
        <strain evidence="3 4">RJX1125</strain>
    </source>
</reference>
<feature type="transmembrane region" description="Helical" evidence="1">
    <location>
        <begin position="148"/>
        <end position="173"/>
    </location>
</feature>
<feature type="transmembrane region" description="Helical" evidence="1">
    <location>
        <begin position="244"/>
        <end position="263"/>
    </location>
</feature>
<name>A0A2N5PME4_MEDGN</name>
<evidence type="ECO:0008006" key="5">
    <source>
        <dbReference type="Google" id="ProtNLM"/>
    </source>
</evidence>
<sequence length="277" mass="31758">MEVQNYVEADAANLVISYECRDFNEQGTKYLNIYKEEAKASLFLLETAFEQIYQTELSMSDLFAYIMNDADYQDLSQGLQNQYREHLILKVPMNLPKIYWDSIWKEQQNCQIGSWDCGISGRKSRRRMQGRHMGMIRSLICHPKIRQLYRIGSMLCMYICIIALAAIGVLTYVRSISVATDNKGIFESLTKLGADHAYQRMVLKKQLAKIFFYPGIVGCGAGFLFSFMMDYTNDVGITAIEIKALGILLLLIAIFCFVLFSVYRVSLKKAEKIVNLN</sequence>
<reference evidence="2" key="2">
    <citation type="submission" date="2022-11" db="EMBL/GenBank/DDBJ databases">
        <title>Temperate bacteriophages infecting mucin-degrading bacterium Ruminococcus gnavus from the human gut.</title>
        <authorList>
            <person name="Buttimer C."/>
        </authorList>
    </citation>
    <scope>NUCLEOTIDE SEQUENCE</scope>
    <source>
        <strain evidence="2">CCUG 49994</strain>
    </source>
</reference>
<evidence type="ECO:0000313" key="2">
    <source>
        <dbReference type="EMBL" id="MCZ0668934.1"/>
    </source>
</evidence>
<evidence type="ECO:0000256" key="1">
    <source>
        <dbReference type="SAM" id="Phobius"/>
    </source>
</evidence>
<keyword evidence="1" id="KW-0472">Membrane</keyword>
<dbReference type="AlphaFoldDB" id="A0A2N5PME4"/>
<keyword evidence="1" id="KW-1133">Transmembrane helix</keyword>
<organism evidence="3 4">
    <name type="scientific">Mediterraneibacter gnavus</name>
    <name type="common">Ruminococcus gnavus</name>
    <dbReference type="NCBI Taxonomy" id="33038"/>
    <lineage>
        <taxon>Bacteria</taxon>
        <taxon>Bacillati</taxon>
        <taxon>Bacillota</taxon>
        <taxon>Clostridia</taxon>
        <taxon>Lachnospirales</taxon>
        <taxon>Lachnospiraceae</taxon>
        <taxon>Mediterraneibacter</taxon>
    </lineage>
</organism>
<dbReference type="EMBL" id="NIHT01000006">
    <property type="protein sequence ID" value="PLT76323.1"/>
    <property type="molecule type" value="Genomic_DNA"/>
</dbReference>
<comment type="caution">
    <text evidence="3">The sequence shown here is derived from an EMBL/GenBank/DDBJ whole genome shotgun (WGS) entry which is preliminary data.</text>
</comment>
<gene>
    <name evidence="3" type="ORF">CDL23_04710</name>
    <name evidence="2" type="ORF">OZZ17_15640</name>
</gene>
<feature type="transmembrane region" description="Helical" evidence="1">
    <location>
        <begin position="210"/>
        <end position="229"/>
    </location>
</feature>
<proteinExistence type="predicted"/>
<keyword evidence="1" id="KW-0812">Transmembrane</keyword>
<evidence type="ECO:0000313" key="3">
    <source>
        <dbReference type="EMBL" id="PLT76323.1"/>
    </source>
</evidence>
<evidence type="ECO:0000313" key="4">
    <source>
        <dbReference type="Proteomes" id="UP000235093"/>
    </source>
</evidence>
<dbReference type="Proteomes" id="UP000235093">
    <property type="component" value="Unassembled WGS sequence"/>
</dbReference>